<sequence>MRNLLLALLLACGELGGEVGVSSTWRKYHPNPQTLGTFWGVQVLAECCSFSTMPGVWLIFILRGTGARCHLPNPRLMLMLTKVTGRNAFLYYSSYGCYCGLGGRGRPKDATDRCCQLHDTCYDGLQRHDCNAKKQRYRYSWHGGSPTCRDSWCAQLSCECDRSLGLCLRSSLGSYRKRYRLYPRYKCRNSPVCRASR</sequence>
<accession>A0A493TSQ4</accession>
<protein>
    <recommendedName>
        <fullName evidence="8">Phospholipase A2</fullName>
        <ecNumber evidence="8">3.1.1.4</ecNumber>
    </recommendedName>
</protein>
<keyword evidence="11" id="KW-1185">Reference proteome</keyword>
<reference evidence="10" key="3">
    <citation type="submission" date="2025-09" db="UniProtKB">
        <authorList>
            <consortium name="Ensembl"/>
        </authorList>
    </citation>
    <scope>IDENTIFICATION</scope>
</reference>
<feature type="active site" evidence="4">
    <location>
        <position position="118"/>
    </location>
</feature>
<dbReference type="GO" id="GO:0043395">
    <property type="term" value="F:heparan sulfate proteoglycan binding"/>
    <property type="evidence" value="ECO:0007669"/>
    <property type="project" value="Ensembl"/>
</dbReference>
<dbReference type="Ensembl" id="ENSAPLT00000027432.1">
    <property type="protein sequence ID" value="ENSAPLP00000028912.1"/>
    <property type="gene ID" value="ENSAPLG00000024116.1"/>
</dbReference>
<dbReference type="GO" id="GO:0008201">
    <property type="term" value="F:heparin binding"/>
    <property type="evidence" value="ECO:0007669"/>
    <property type="project" value="Ensembl"/>
</dbReference>
<feature type="disulfide bond" evidence="6">
    <location>
        <begin position="130"/>
        <end position="153"/>
    </location>
</feature>
<evidence type="ECO:0000259" key="9">
    <source>
        <dbReference type="SMART" id="SM00085"/>
    </source>
</evidence>
<evidence type="ECO:0000256" key="4">
    <source>
        <dbReference type="PIRSR" id="PIRSR601211-1"/>
    </source>
</evidence>
<keyword evidence="8" id="KW-0443">Lipid metabolism</keyword>
<keyword evidence="2 8" id="KW-0964">Secreted</keyword>
<evidence type="ECO:0000313" key="11">
    <source>
        <dbReference type="Proteomes" id="UP000016666"/>
    </source>
</evidence>
<feature type="binding site" evidence="5">
    <location>
        <position position="119"/>
    </location>
    <ligand>
        <name>Ca(2+)</name>
        <dbReference type="ChEBI" id="CHEBI:29108"/>
    </ligand>
</feature>
<dbReference type="InterPro" id="IPR033113">
    <property type="entry name" value="PLA2_histidine"/>
</dbReference>
<evidence type="ECO:0000256" key="5">
    <source>
        <dbReference type="PIRSR" id="PIRSR601211-2"/>
    </source>
</evidence>
<keyword evidence="3 6" id="KW-1015">Disulfide bond</keyword>
<dbReference type="GO" id="GO:0016042">
    <property type="term" value="P:lipid catabolic process"/>
    <property type="evidence" value="ECO:0007669"/>
    <property type="project" value="InterPro"/>
</dbReference>
<dbReference type="FunFam" id="1.20.90.10:FF:000001">
    <property type="entry name" value="Basic phospholipase A2 homolog"/>
    <property type="match status" value="1"/>
</dbReference>
<feature type="disulfide bond" evidence="6">
    <location>
        <begin position="148"/>
        <end position="158"/>
    </location>
</feature>
<dbReference type="InterPro" id="IPR016090">
    <property type="entry name" value="PLA2-like_dom"/>
</dbReference>
<feature type="disulfide bond" evidence="6">
    <location>
        <begin position="121"/>
        <end position="160"/>
    </location>
</feature>
<dbReference type="Proteomes" id="UP000016666">
    <property type="component" value="Chromosome 22"/>
</dbReference>
<feature type="disulfide bond" evidence="6">
    <location>
        <begin position="114"/>
        <end position="167"/>
    </location>
</feature>
<dbReference type="InterPro" id="IPR036444">
    <property type="entry name" value="PLipase_A2_dom_sf"/>
</dbReference>
<dbReference type="Pfam" id="PF00068">
    <property type="entry name" value="Phospholip_A2_1"/>
    <property type="match status" value="1"/>
</dbReference>
<dbReference type="PRINTS" id="PR00389">
    <property type="entry name" value="PHPHLIPASEA2"/>
</dbReference>
<dbReference type="GO" id="GO:0005576">
    <property type="term" value="C:extracellular region"/>
    <property type="evidence" value="ECO:0007669"/>
    <property type="project" value="UniProtKB-SubCell"/>
</dbReference>
<evidence type="ECO:0000256" key="1">
    <source>
        <dbReference type="ARBA" id="ARBA00004613"/>
    </source>
</evidence>
<dbReference type="Gene3D" id="1.20.90.10">
    <property type="entry name" value="Phospholipase A2 domain"/>
    <property type="match status" value="1"/>
</dbReference>
<dbReference type="AlphaFoldDB" id="A0A493TSQ4"/>
<comment type="cofactor">
    <cofactor evidence="5">
        <name>Ca(2+)</name>
        <dbReference type="ChEBI" id="CHEBI:29108"/>
    </cofactor>
    <text evidence="5">Binds 1 Ca(2+) ion per subunit.</text>
</comment>
<keyword evidence="5" id="KW-0479">Metal-binding</keyword>
<evidence type="ECO:0000256" key="3">
    <source>
        <dbReference type="ARBA" id="ARBA00023157"/>
    </source>
</evidence>
<feature type="signal peptide" evidence="8">
    <location>
        <begin position="1"/>
        <end position="17"/>
    </location>
</feature>
<dbReference type="InterPro" id="IPR001211">
    <property type="entry name" value="PLA2"/>
</dbReference>
<comment type="similarity">
    <text evidence="7">Belongs to the phospholipase A2 family.</text>
</comment>
<evidence type="ECO:0000313" key="10">
    <source>
        <dbReference type="Ensembl" id="ENSAPLP00000028912.1"/>
    </source>
</evidence>
<evidence type="ECO:0000256" key="8">
    <source>
        <dbReference type="RuleBase" id="RU361236"/>
    </source>
</evidence>
<feature type="binding site" evidence="5">
    <location>
        <position position="98"/>
    </location>
    <ligand>
        <name>Ca(2+)</name>
        <dbReference type="ChEBI" id="CHEBI:29108"/>
    </ligand>
</feature>
<feature type="active site" evidence="4">
    <location>
        <position position="161"/>
    </location>
</feature>
<reference evidence="10" key="2">
    <citation type="submission" date="2025-08" db="UniProtKB">
        <authorList>
            <consortium name="Ensembl"/>
        </authorList>
    </citation>
    <scope>IDENTIFICATION</scope>
</reference>
<keyword evidence="8" id="KW-0732">Signal</keyword>
<dbReference type="SUPFAM" id="SSF48619">
    <property type="entry name" value="Phospholipase A2, PLA2"/>
    <property type="match status" value="1"/>
</dbReference>
<evidence type="ECO:0000256" key="7">
    <source>
        <dbReference type="RuleBase" id="RU003654"/>
    </source>
</evidence>
<dbReference type="GO" id="GO:0005543">
    <property type="term" value="F:phospholipid binding"/>
    <property type="evidence" value="ECO:0007669"/>
    <property type="project" value="TreeGrafter"/>
</dbReference>
<dbReference type="EC" id="3.1.1.4" evidence="8"/>
<dbReference type="SMART" id="SM00085">
    <property type="entry name" value="PA2c"/>
    <property type="match status" value="1"/>
</dbReference>
<feature type="chain" id="PRO_5019615724" description="Phospholipase A2" evidence="8">
    <location>
        <begin position="18"/>
        <end position="197"/>
    </location>
</feature>
<feature type="binding site" evidence="5">
    <location>
        <position position="102"/>
    </location>
    <ligand>
        <name>Ca(2+)</name>
        <dbReference type="ChEBI" id="CHEBI:29108"/>
    </ligand>
</feature>
<proteinExistence type="inferred from homology"/>
<feature type="binding site" evidence="5">
    <location>
        <position position="100"/>
    </location>
    <ligand>
        <name>Ca(2+)</name>
        <dbReference type="ChEBI" id="CHEBI:29108"/>
    </ligand>
</feature>
<evidence type="ECO:0000256" key="2">
    <source>
        <dbReference type="ARBA" id="ARBA00022525"/>
    </source>
</evidence>
<dbReference type="GO" id="GO:0002361">
    <property type="term" value="P:CD4-positive, CD25-positive, alpha-beta regulatory T cell differentiation"/>
    <property type="evidence" value="ECO:0007669"/>
    <property type="project" value="Ensembl"/>
</dbReference>
<dbReference type="GO" id="GO:0047498">
    <property type="term" value="F:calcium-dependent phospholipase A2 activity"/>
    <property type="evidence" value="ECO:0007669"/>
    <property type="project" value="Ensembl"/>
</dbReference>
<dbReference type="GO" id="GO:0042130">
    <property type="term" value="P:negative regulation of T cell proliferation"/>
    <property type="evidence" value="ECO:0007669"/>
    <property type="project" value="Ensembl"/>
</dbReference>
<dbReference type="PANTHER" id="PTHR11716:SF9">
    <property type="entry name" value="PHOSPHOLIPASE A2, MEMBRANE ASSOCIATED"/>
    <property type="match status" value="1"/>
</dbReference>
<dbReference type="GO" id="GO:0046471">
    <property type="term" value="P:phosphatidylglycerol metabolic process"/>
    <property type="evidence" value="ECO:0007669"/>
    <property type="project" value="Ensembl"/>
</dbReference>
<evidence type="ECO:0000256" key="6">
    <source>
        <dbReference type="PIRSR" id="PIRSR601211-3"/>
    </source>
</evidence>
<dbReference type="PANTHER" id="PTHR11716">
    <property type="entry name" value="PHOSPHOLIPASE A2 FAMILY MEMBER"/>
    <property type="match status" value="1"/>
</dbReference>
<dbReference type="GeneTree" id="ENSGT00940000161938"/>
<dbReference type="GO" id="GO:0002864">
    <property type="term" value="P:regulation of acute inflammatory response to antigenic stimulus"/>
    <property type="evidence" value="ECO:0007669"/>
    <property type="project" value="Ensembl"/>
</dbReference>
<dbReference type="PROSITE" id="PS00118">
    <property type="entry name" value="PA2_HIS"/>
    <property type="match status" value="1"/>
</dbReference>
<comment type="subcellular location">
    <subcellularLocation>
        <location evidence="1 8">Secreted</location>
    </subcellularLocation>
</comment>
<feature type="disulfide bond" evidence="6">
    <location>
        <begin position="99"/>
        <end position="115"/>
    </location>
</feature>
<keyword evidence="8" id="KW-0378">Hydrolase</keyword>
<dbReference type="STRING" id="8840.ENSAPLP00000028912"/>
<gene>
    <name evidence="10" type="primary">PLA2G2D</name>
</gene>
<name>A0A493TSQ4_ANAPP</name>
<dbReference type="GO" id="GO:0046470">
    <property type="term" value="P:phosphatidylcholine metabolic process"/>
    <property type="evidence" value="ECO:0007669"/>
    <property type="project" value="Ensembl"/>
</dbReference>
<reference evidence="10 11" key="1">
    <citation type="submission" date="2017-10" db="EMBL/GenBank/DDBJ databases">
        <title>A new Pekin duck reference genome.</title>
        <authorList>
            <person name="Hou Z.-C."/>
            <person name="Zhou Z.-K."/>
            <person name="Zhu F."/>
            <person name="Hou S.-S."/>
        </authorList>
    </citation>
    <scope>NUCLEOTIDE SEQUENCE [LARGE SCALE GENOMIC DNA]</scope>
</reference>
<comment type="catalytic activity">
    <reaction evidence="8">
        <text>a 1,2-diacyl-sn-glycero-3-phosphocholine + H2O = a 1-acyl-sn-glycero-3-phosphocholine + a fatty acid + H(+)</text>
        <dbReference type="Rhea" id="RHEA:15801"/>
        <dbReference type="ChEBI" id="CHEBI:15377"/>
        <dbReference type="ChEBI" id="CHEBI:15378"/>
        <dbReference type="ChEBI" id="CHEBI:28868"/>
        <dbReference type="ChEBI" id="CHEBI:57643"/>
        <dbReference type="ChEBI" id="CHEBI:58168"/>
        <dbReference type="EC" id="3.1.1.4"/>
    </reaction>
</comment>
<keyword evidence="5 8" id="KW-0106">Calcium</keyword>
<feature type="domain" description="Phospholipase A2-like central" evidence="9">
    <location>
        <begin position="76"/>
        <end position="188"/>
    </location>
</feature>
<dbReference type="GO" id="GO:0046337">
    <property type="term" value="P:phosphatidylethanolamine metabolic process"/>
    <property type="evidence" value="ECO:0007669"/>
    <property type="project" value="Ensembl"/>
</dbReference>
<organism evidence="10 11">
    <name type="scientific">Anas platyrhynchos platyrhynchos</name>
    <name type="common">Northern mallard</name>
    <dbReference type="NCBI Taxonomy" id="8840"/>
    <lineage>
        <taxon>Eukaryota</taxon>
        <taxon>Metazoa</taxon>
        <taxon>Chordata</taxon>
        <taxon>Craniata</taxon>
        <taxon>Vertebrata</taxon>
        <taxon>Euteleostomi</taxon>
        <taxon>Archelosauria</taxon>
        <taxon>Archosauria</taxon>
        <taxon>Dinosauria</taxon>
        <taxon>Saurischia</taxon>
        <taxon>Theropoda</taxon>
        <taxon>Coelurosauria</taxon>
        <taxon>Aves</taxon>
        <taxon>Neognathae</taxon>
        <taxon>Galloanserae</taxon>
        <taxon>Anseriformes</taxon>
        <taxon>Anatidae</taxon>
        <taxon>Anatinae</taxon>
        <taxon>Anas</taxon>
    </lineage>
</organism>
<dbReference type="GO" id="GO:0005509">
    <property type="term" value="F:calcium ion binding"/>
    <property type="evidence" value="ECO:0007669"/>
    <property type="project" value="InterPro"/>
</dbReference>
<dbReference type="GO" id="GO:0050482">
    <property type="term" value="P:arachidonate secretion"/>
    <property type="evidence" value="ECO:0007669"/>
    <property type="project" value="InterPro"/>
</dbReference>
<dbReference type="CDD" id="cd00125">
    <property type="entry name" value="PLA2c"/>
    <property type="match status" value="1"/>
</dbReference>